<evidence type="ECO:0000313" key="1">
    <source>
        <dbReference type="EMBL" id="TRL29081.1"/>
    </source>
</evidence>
<comment type="caution">
    <text evidence="1">The sequence shown here is derived from an EMBL/GenBank/DDBJ whole genome shotgun (WGS) entry which is preliminary data.</text>
</comment>
<organism evidence="1 2">
    <name type="scientific">Methylosinus sporium</name>
    <dbReference type="NCBI Taxonomy" id="428"/>
    <lineage>
        <taxon>Bacteria</taxon>
        <taxon>Pseudomonadati</taxon>
        <taxon>Pseudomonadota</taxon>
        <taxon>Alphaproteobacteria</taxon>
        <taxon>Hyphomicrobiales</taxon>
        <taxon>Methylocystaceae</taxon>
        <taxon>Methylosinus</taxon>
    </lineage>
</organism>
<proteinExistence type="predicted"/>
<dbReference type="EMBL" id="VJMF01000075">
    <property type="protein sequence ID" value="TRL29081.1"/>
    <property type="molecule type" value="Genomic_DNA"/>
</dbReference>
<reference evidence="1 2" key="1">
    <citation type="submission" date="2019-07" db="EMBL/GenBank/DDBJ databases">
        <title>Ln-dependent methylotrophs.</title>
        <authorList>
            <person name="Tani A."/>
        </authorList>
    </citation>
    <scope>NUCLEOTIDE SEQUENCE [LARGE SCALE GENOMIC DNA]</scope>
    <source>
        <strain evidence="1 2">SM89A</strain>
    </source>
</reference>
<name>A0A549SHH5_METSR</name>
<accession>A0A549SHH5</accession>
<sequence>MLVADNVKEIVKRTRLAVPFILVKNLTTRATSQSNEAEILRRIVSRLDIPKCFIELGFSGFEFNTAELAKRRDWIGLLVDGGAYNVRIARLTLHSGIRAEEMWIDLDTLERVFDYAKSKKVGVLSVDVDGNDFWFLEKLITIRPAVIVAEFNVSLGLRPITVPYDPAFDRKKKHETGEYYGASIAAIGHLCANNDYSLVEISRNGVNAFFVRNDVLAGHWKKIDIDDVPLTKSYPDGSLAPTDKFWQQIRAMPFIDVTKMTAASVS</sequence>
<dbReference type="Proteomes" id="UP000316781">
    <property type="component" value="Unassembled WGS sequence"/>
</dbReference>
<evidence type="ECO:0000313" key="2">
    <source>
        <dbReference type="Proteomes" id="UP000316781"/>
    </source>
</evidence>
<protein>
    <submittedName>
        <fullName evidence="1">Uncharacterized protein</fullName>
    </submittedName>
</protein>
<dbReference type="RefSeq" id="WP_142864118.1">
    <property type="nucleotide sequence ID" value="NZ_VJMF01000075.1"/>
</dbReference>
<gene>
    <name evidence="1" type="ORF">FM996_17690</name>
</gene>
<dbReference type="AlphaFoldDB" id="A0A549SHH5"/>